<proteinExistence type="predicted"/>
<gene>
    <name evidence="1" type="ORF">GCM10022405_41580</name>
</gene>
<name>A0ABP7M065_9GAMM</name>
<organism evidence="1 2">
    <name type="scientific">Gibbsiella dentisursi</name>
    <dbReference type="NCBI Taxonomy" id="796890"/>
    <lineage>
        <taxon>Bacteria</taxon>
        <taxon>Pseudomonadati</taxon>
        <taxon>Pseudomonadota</taxon>
        <taxon>Gammaproteobacteria</taxon>
        <taxon>Enterobacterales</taxon>
        <taxon>Yersiniaceae</taxon>
        <taxon>Gibbsiella</taxon>
    </lineage>
</organism>
<reference evidence="2" key="1">
    <citation type="journal article" date="2019" name="Int. J. Syst. Evol. Microbiol.">
        <title>The Global Catalogue of Microorganisms (GCM) 10K type strain sequencing project: providing services to taxonomists for standard genome sequencing and annotation.</title>
        <authorList>
            <consortium name="The Broad Institute Genomics Platform"/>
            <consortium name="The Broad Institute Genome Sequencing Center for Infectious Disease"/>
            <person name="Wu L."/>
            <person name="Ma J."/>
        </authorList>
    </citation>
    <scope>NUCLEOTIDE SEQUENCE [LARGE SCALE GENOMIC DNA]</scope>
    <source>
        <strain evidence="2">JCM 17201</strain>
    </source>
</reference>
<evidence type="ECO:0000313" key="1">
    <source>
        <dbReference type="EMBL" id="GAA3912050.1"/>
    </source>
</evidence>
<sequence>MSINFISLHKVEMLCVRMNVICGNKKYMEDLRQGLLHEEWTNTH</sequence>
<dbReference type="Proteomes" id="UP001499994">
    <property type="component" value="Unassembled WGS sequence"/>
</dbReference>
<accession>A0ABP7M065</accession>
<evidence type="ECO:0000313" key="2">
    <source>
        <dbReference type="Proteomes" id="UP001499994"/>
    </source>
</evidence>
<dbReference type="EMBL" id="BAABDG010000010">
    <property type="protein sequence ID" value="GAA3912050.1"/>
    <property type="molecule type" value="Genomic_DNA"/>
</dbReference>
<keyword evidence="2" id="KW-1185">Reference proteome</keyword>
<comment type="caution">
    <text evidence="1">The sequence shown here is derived from an EMBL/GenBank/DDBJ whole genome shotgun (WGS) entry which is preliminary data.</text>
</comment>
<protein>
    <submittedName>
        <fullName evidence="1">Uncharacterized protein</fullName>
    </submittedName>
</protein>